<feature type="domain" description="PepSY" evidence="3">
    <location>
        <begin position="13"/>
        <end position="98"/>
    </location>
</feature>
<dbReference type="InterPro" id="IPR025711">
    <property type="entry name" value="PepSY"/>
</dbReference>
<dbReference type="RefSeq" id="WP_203387185.1">
    <property type="nucleotide sequence ID" value="NZ_CP064781.1"/>
</dbReference>
<keyword evidence="5" id="KW-1185">Reference proteome</keyword>
<evidence type="ECO:0000313" key="5">
    <source>
        <dbReference type="Proteomes" id="UP000663444"/>
    </source>
</evidence>
<keyword evidence="2" id="KW-0732">Signal</keyword>
<evidence type="ECO:0000313" key="4">
    <source>
        <dbReference type="EMBL" id="QRJ63654.1"/>
    </source>
</evidence>
<proteinExistence type="predicted"/>
<sequence>MSALKTVPALLAISAVAGALFTGGALAPSFAGEKNPPAAAGRGWLSIPQVHEKLEAAGYRNIEKIERERGGYEARATERSGERVKLYLDAQSGEVIERRARDRYRDERGPMRSRDGVDCSERRCRDDLPAAAKPAPVTATAPSAPTAK</sequence>
<feature type="compositionally biased region" description="Basic and acidic residues" evidence="1">
    <location>
        <begin position="101"/>
        <end position="128"/>
    </location>
</feature>
<dbReference type="Pfam" id="PF13670">
    <property type="entry name" value="PepSY_2"/>
    <property type="match status" value="1"/>
</dbReference>
<evidence type="ECO:0000256" key="2">
    <source>
        <dbReference type="SAM" id="SignalP"/>
    </source>
</evidence>
<name>A0A974SNR5_9RHOO</name>
<evidence type="ECO:0000259" key="3">
    <source>
        <dbReference type="Pfam" id="PF13670"/>
    </source>
</evidence>
<dbReference type="KEGG" id="ares:IWH25_18255"/>
<feature type="region of interest" description="Disordered" evidence="1">
    <location>
        <begin position="101"/>
        <end position="148"/>
    </location>
</feature>
<gene>
    <name evidence="4" type="ORF">IWH25_18255</name>
</gene>
<dbReference type="Proteomes" id="UP000663444">
    <property type="component" value="Chromosome"/>
</dbReference>
<feature type="signal peptide" evidence="2">
    <location>
        <begin position="1"/>
        <end position="27"/>
    </location>
</feature>
<protein>
    <submittedName>
        <fullName evidence="4">PepSY domain-containing protein</fullName>
    </submittedName>
</protein>
<organism evidence="4 5">
    <name type="scientific">Azospira restricta</name>
    <dbReference type="NCBI Taxonomy" id="404405"/>
    <lineage>
        <taxon>Bacteria</taxon>
        <taxon>Pseudomonadati</taxon>
        <taxon>Pseudomonadota</taxon>
        <taxon>Betaproteobacteria</taxon>
        <taxon>Rhodocyclales</taxon>
        <taxon>Rhodocyclaceae</taxon>
        <taxon>Azospira</taxon>
    </lineage>
</organism>
<accession>A0A974SNR5</accession>
<dbReference type="EMBL" id="CP064781">
    <property type="protein sequence ID" value="QRJ63654.1"/>
    <property type="molecule type" value="Genomic_DNA"/>
</dbReference>
<feature type="chain" id="PRO_5037169660" evidence="2">
    <location>
        <begin position="28"/>
        <end position="148"/>
    </location>
</feature>
<feature type="compositionally biased region" description="Low complexity" evidence="1">
    <location>
        <begin position="129"/>
        <end position="148"/>
    </location>
</feature>
<evidence type="ECO:0000256" key="1">
    <source>
        <dbReference type="SAM" id="MobiDB-lite"/>
    </source>
</evidence>
<dbReference type="AlphaFoldDB" id="A0A974SNR5"/>
<reference evidence="4" key="1">
    <citation type="submission" date="2020-11" db="EMBL/GenBank/DDBJ databases">
        <title>Azospira restricta DSM 18626 genome sequence.</title>
        <authorList>
            <person name="Moe W.M."/>
        </authorList>
    </citation>
    <scope>NUCLEOTIDE SEQUENCE</scope>
    <source>
        <strain evidence="4">DSM 18626</strain>
    </source>
</reference>